<dbReference type="Pfam" id="PF00535">
    <property type="entry name" value="Glycos_transf_2"/>
    <property type="match status" value="1"/>
</dbReference>
<dbReference type="EMBL" id="MTKO01000070">
    <property type="protein sequence ID" value="RWX45990.1"/>
    <property type="molecule type" value="Genomic_DNA"/>
</dbReference>
<protein>
    <submittedName>
        <fullName evidence="4">Glycosyl transferase family 2</fullName>
    </submittedName>
</protein>
<evidence type="ECO:0000259" key="2">
    <source>
        <dbReference type="Pfam" id="PF00535"/>
    </source>
</evidence>
<dbReference type="GO" id="GO:0016740">
    <property type="term" value="F:transferase activity"/>
    <property type="evidence" value="ECO:0007669"/>
    <property type="project" value="UniProtKB-KW"/>
</dbReference>
<comment type="caution">
    <text evidence="4">The sequence shown here is derived from an EMBL/GenBank/DDBJ whole genome shotgun (WGS) entry which is preliminary data.</text>
</comment>
<accession>A0A3S3QJB4</accession>
<dbReference type="Gene3D" id="3.90.550.10">
    <property type="entry name" value="Spore Coat Polysaccharide Biosynthesis Protein SpsA, Chain A"/>
    <property type="match status" value="1"/>
</dbReference>
<proteinExistence type="predicted"/>
<feature type="domain" description="Glycosyltransferase 2-like" evidence="2">
    <location>
        <begin position="19"/>
        <end position="87"/>
    </location>
</feature>
<keyword evidence="1 4" id="KW-0808">Transferase</keyword>
<dbReference type="SUPFAM" id="SSF53448">
    <property type="entry name" value="Nucleotide-diphospho-sugar transferases"/>
    <property type="match status" value="1"/>
</dbReference>
<dbReference type="AlphaFoldDB" id="A0A3S3QJB4"/>
<evidence type="ECO:0000313" key="4">
    <source>
        <dbReference type="EMBL" id="RWX45990.1"/>
    </source>
</evidence>
<keyword evidence="5" id="KW-1185">Reference proteome</keyword>
<dbReference type="InterPro" id="IPR027791">
    <property type="entry name" value="Galactosyl_T_C"/>
</dbReference>
<dbReference type="InterPro" id="IPR029044">
    <property type="entry name" value="Nucleotide-diphossugar_trans"/>
</dbReference>
<dbReference type="Pfam" id="PF02709">
    <property type="entry name" value="Glyco_transf_7C"/>
    <property type="match status" value="1"/>
</dbReference>
<evidence type="ECO:0000313" key="5">
    <source>
        <dbReference type="Proteomes" id="UP000287853"/>
    </source>
</evidence>
<name>A0A3S3QJB4_9BACT</name>
<dbReference type="InterPro" id="IPR001173">
    <property type="entry name" value="Glyco_trans_2-like"/>
</dbReference>
<reference evidence="4 5" key="1">
    <citation type="submission" date="2017-01" db="EMBL/GenBank/DDBJ databases">
        <title>The cable genome- insights into the physiology and evolution of filamentous bacteria capable of sulfide oxidation via long distance electron transfer.</title>
        <authorList>
            <person name="Schreiber L."/>
            <person name="Bjerg J.T."/>
            <person name="Boggild A."/>
            <person name="Van De Vossenberg J."/>
            <person name="Meysman F."/>
            <person name="Nielsen L.P."/>
            <person name="Schramm A."/>
            <person name="Kjeldsen K.U."/>
        </authorList>
    </citation>
    <scope>NUCLEOTIDE SEQUENCE [LARGE SCALE GENOMIC DNA]</scope>
    <source>
        <strain evidence="4">MCF</strain>
    </source>
</reference>
<sequence>MIAAIAANSPIPVIHSWQEDKGFRLSASRNKAIAKTSGDYIVLIDGDIIMEEHFIADHIHFAQPGCFAQGTRVLLKEGLSEEVLARKRMPETLCKKGVENRKNCLRSAFLSRLISFKNRGMNGVRTCNFAFWRENALAVNGFNEDFIGWGREDSEFTARLLNYGLMRRSVKFNALAYHLYHSRNDRSHLLENDRLLEETIEQKRTWCEKGVNAYL</sequence>
<evidence type="ECO:0000259" key="3">
    <source>
        <dbReference type="Pfam" id="PF02709"/>
    </source>
</evidence>
<organism evidence="4 5">
    <name type="scientific">Candidatus Electrothrix aarhusensis</name>
    <dbReference type="NCBI Taxonomy" id="1859131"/>
    <lineage>
        <taxon>Bacteria</taxon>
        <taxon>Pseudomonadati</taxon>
        <taxon>Thermodesulfobacteriota</taxon>
        <taxon>Desulfobulbia</taxon>
        <taxon>Desulfobulbales</taxon>
        <taxon>Desulfobulbaceae</taxon>
        <taxon>Candidatus Electrothrix</taxon>
    </lineage>
</organism>
<dbReference type="Proteomes" id="UP000287853">
    <property type="component" value="Unassembled WGS sequence"/>
</dbReference>
<evidence type="ECO:0000256" key="1">
    <source>
        <dbReference type="ARBA" id="ARBA00022679"/>
    </source>
</evidence>
<gene>
    <name evidence="4" type="ORF">H206_00058</name>
</gene>
<feature type="domain" description="Galactosyltransferase C-terminal" evidence="3">
    <location>
        <begin position="121"/>
        <end position="181"/>
    </location>
</feature>